<evidence type="ECO:0000313" key="1">
    <source>
        <dbReference type="EMBL" id="KAL3320101.1"/>
    </source>
</evidence>
<accession>A0ABD2QKP6</accession>
<dbReference type="Proteomes" id="UP001626550">
    <property type="component" value="Unassembled WGS sequence"/>
</dbReference>
<name>A0ABD2QKP6_9PLAT</name>
<dbReference type="AlphaFoldDB" id="A0ABD2QKP6"/>
<proteinExistence type="predicted"/>
<evidence type="ECO:0000313" key="2">
    <source>
        <dbReference type="Proteomes" id="UP001626550"/>
    </source>
</evidence>
<dbReference type="EMBL" id="JBJKFK010000076">
    <property type="protein sequence ID" value="KAL3320101.1"/>
    <property type="molecule type" value="Genomic_DNA"/>
</dbReference>
<reference evidence="1 2" key="1">
    <citation type="submission" date="2024-11" db="EMBL/GenBank/DDBJ databases">
        <title>Adaptive evolution of stress response genes in parasites aligns with host niche diversity.</title>
        <authorList>
            <person name="Hahn C."/>
            <person name="Resl P."/>
        </authorList>
    </citation>
    <scope>NUCLEOTIDE SEQUENCE [LARGE SCALE GENOMIC DNA]</scope>
    <source>
        <strain evidence="1">EGGRZ-B1_66</strain>
        <tissue evidence="1">Body</tissue>
    </source>
</reference>
<comment type="caution">
    <text evidence="1">The sequence shown here is derived from an EMBL/GenBank/DDBJ whole genome shotgun (WGS) entry which is preliminary data.</text>
</comment>
<gene>
    <name evidence="1" type="ORF">Ciccas_001214</name>
</gene>
<sequence length="72" mass="8212">MNSSRKKSVANIPDEYPDNVLKEVMSRTSLKEANYPLTREELCNIVNMYFEGNDALSKVPQLCNLPCEVMTE</sequence>
<protein>
    <submittedName>
        <fullName evidence="1">Uncharacterized protein</fullName>
    </submittedName>
</protein>
<keyword evidence="2" id="KW-1185">Reference proteome</keyword>
<organism evidence="1 2">
    <name type="scientific">Cichlidogyrus casuarinus</name>
    <dbReference type="NCBI Taxonomy" id="1844966"/>
    <lineage>
        <taxon>Eukaryota</taxon>
        <taxon>Metazoa</taxon>
        <taxon>Spiralia</taxon>
        <taxon>Lophotrochozoa</taxon>
        <taxon>Platyhelminthes</taxon>
        <taxon>Monogenea</taxon>
        <taxon>Monopisthocotylea</taxon>
        <taxon>Dactylogyridea</taxon>
        <taxon>Ancyrocephalidae</taxon>
        <taxon>Cichlidogyrus</taxon>
    </lineage>
</organism>